<dbReference type="Proteomes" id="UP000015105">
    <property type="component" value="Chromosome 2D"/>
</dbReference>
<feature type="domain" description="Disease resistance N-terminal" evidence="8">
    <location>
        <begin position="46"/>
        <end position="147"/>
    </location>
</feature>
<evidence type="ECO:0000256" key="2">
    <source>
        <dbReference type="ARBA" id="ARBA00022614"/>
    </source>
</evidence>
<dbReference type="Gene3D" id="1.10.10.10">
    <property type="entry name" value="Winged helix-like DNA-binding domain superfamily/Winged helix DNA-binding domain"/>
    <property type="match status" value="1"/>
</dbReference>
<feature type="domain" description="Disease resistance protein winged helix" evidence="9">
    <location>
        <begin position="479"/>
        <end position="549"/>
    </location>
</feature>
<evidence type="ECO:0000256" key="5">
    <source>
        <dbReference type="ARBA" id="ARBA00022821"/>
    </source>
</evidence>
<dbReference type="Gene3D" id="1.10.8.430">
    <property type="entry name" value="Helical domain of apoptotic protease-activating factors"/>
    <property type="match status" value="1"/>
</dbReference>
<evidence type="ECO:0000259" key="8">
    <source>
        <dbReference type="Pfam" id="PF18052"/>
    </source>
</evidence>
<dbReference type="STRING" id="200361.A0A453B8H9"/>
<reference evidence="11" key="3">
    <citation type="journal article" date="2017" name="Nature">
        <title>Genome sequence of the progenitor of the wheat D genome Aegilops tauschii.</title>
        <authorList>
            <person name="Luo M.C."/>
            <person name="Gu Y.Q."/>
            <person name="Puiu D."/>
            <person name="Wang H."/>
            <person name="Twardziok S.O."/>
            <person name="Deal K.R."/>
            <person name="Huo N."/>
            <person name="Zhu T."/>
            <person name="Wang L."/>
            <person name="Wang Y."/>
            <person name="McGuire P.E."/>
            <person name="Liu S."/>
            <person name="Long H."/>
            <person name="Ramasamy R.K."/>
            <person name="Rodriguez J.C."/>
            <person name="Van S.L."/>
            <person name="Yuan L."/>
            <person name="Wang Z."/>
            <person name="Xia Z."/>
            <person name="Xiao L."/>
            <person name="Anderson O.D."/>
            <person name="Ouyang S."/>
            <person name="Liang Y."/>
            <person name="Zimin A.V."/>
            <person name="Pertea G."/>
            <person name="Qi P."/>
            <person name="Bennetzen J.L."/>
            <person name="Dai X."/>
            <person name="Dawson M.W."/>
            <person name="Muller H.G."/>
            <person name="Kugler K."/>
            <person name="Rivarola-Duarte L."/>
            <person name="Spannagl M."/>
            <person name="Mayer K.F.X."/>
            <person name="Lu F.H."/>
            <person name="Bevan M.W."/>
            <person name="Leroy P."/>
            <person name="Li P."/>
            <person name="You F.M."/>
            <person name="Sun Q."/>
            <person name="Liu Z."/>
            <person name="Lyons E."/>
            <person name="Wicker T."/>
            <person name="Salzberg S.L."/>
            <person name="Devos K.M."/>
            <person name="Dvorak J."/>
        </authorList>
    </citation>
    <scope>NUCLEOTIDE SEQUENCE [LARGE SCALE GENOMIC DNA]</scope>
    <source>
        <strain evidence="11">cv. AL8/78</strain>
    </source>
</reference>
<keyword evidence="3" id="KW-0677">Repeat</keyword>
<evidence type="ECO:0000259" key="7">
    <source>
        <dbReference type="Pfam" id="PF00931"/>
    </source>
</evidence>
<evidence type="ECO:0008006" key="13">
    <source>
        <dbReference type="Google" id="ProtNLM"/>
    </source>
</evidence>
<dbReference type="EnsemblPlants" id="AET2Gv20413700.11">
    <property type="protein sequence ID" value="AET2Gv20413700.11"/>
    <property type="gene ID" value="AET2Gv20413700"/>
</dbReference>
<dbReference type="InterPro" id="IPR036388">
    <property type="entry name" value="WH-like_DNA-bd_sf"/>
</dbReference>
<feature type="domain" description="NB-ARC" evidence="7">
    <location>
        <begin position="219"/>
        <end position="392"/>
    </location>
</feature>
<evidence type="ECO:0000313" key="12">
    <source>
        <dbReference type="Proteomes" id="UP000015105"/>
    </source>
</evidence>
<dbReference type="Gene3D" id="3.40.50.300">
    <property type="entry name" value="P-loop containing nucleotide triphosphate hydrolases"/>
    <property type="match status" value="1"/>
</dbReference>
<dbReference type="Gene3D" id="3.80.10.10">
    <property type="entry name" value="Ribonuclease Inhibitor"/>
    <property type="match status" value="2"/>
</dbReference>
<dbReference type="InterPro" id="IPR002182">
    <property type="entry name" value="NB-ARC"/>
</dbReference>
<dbReference type="GO" id="GO:0043531">
    <property type="term" value="F:ADP binding"/>
    <property type="evidence" value="ECO:0007669"/>
    <property type="project" value="InterPro"/>
</dbReference>
<dbReference type="PRINTS" id="PR00364">
    <property type="entry name" value="DISEASERSIST"/>
</dbReference>
<dbReference type="InterPro" id="IPR041118">
    <property type="entry name" value="Rx_N"/>
</dbReference>
<dbReference type="InterPro" id="IPR058922">
    <property type="entry name" value="WHD_DRP"/>
</dbReference>
<dbReference type="GO" id="GO:0042742">
    <property type="term" value="P:defense response to bacterium"/>
    <property type="evidence" value="ECO:0007669"/>
    <property type="project" value="UniProtKB-ARBA"/>
</dbReference>
<dbReference type="Pfam" id="PF00931">
    <property type="entry name" value="NB-ARC"/>
    <property type="match status" value="1"/>
</dbReference>
<dbReference type="InterPro" id="IPR042197">
    <property type="entry name" value="Apaf_helical"/>
</dbReference>
<evidence type="ECO:0000259" key="9">
    <source>
        <dbReference type="Pfam" id="PF23559"/>
    </source>
</evidence>
<dbReference type="CDD" id="cd14798">
    <property type="entry name" value="RX-CC_like"/>
    <property type="match status" value="1"/>
</dbReference>
<dbReference type="SUPFAM" id="SSF52058">
    <property type="entry name" value="L domain-like"/>
    <property type="match status" value="1"/>
</dbReference>
<dbReference type="PANTHER" id="PTHR23155">
    <property type="entry name" value="DISEASE RESISTANCE PROTEIN RP"/>
    <property type="match status" value="1"/>
</dbReference>
<dbReference type="FunFam" id="1.10.10.10:FF:000322">
    <property type="entry name" value="Probable disease resistance protein At1g63360"/>
    <property type="match status" value="1"/>
</dbReference>
<evidence type="ECO:0000256" key="6">
    <source>
        <dbReference type="ARBA" id="ARBA00023054"/>
    </source>
</evidence>
<reference evidence="11" key="4">
    <citation type="submission" date="2019-03" db="UniProtKB">
        <authorList>
            <consortium name="EnsemblPlants"/>
        </authorList>
    </citation>
    <scope>IDENTIFICATION</scope>
</reference>
<dbReference type="Gene3D" id="1.20.5.4130">
    <property type="match status" value="1"/>
</dbReference>
<keyword evidence="2" id="KW-0433">Leucine-rich repeat</keyword>
<evidence type="ECO:0000256" key="3">
    <source>
        <dbReference type="ARBA" id="ARBA00022737"/>
    </source>
</evidence>
<dbReference type="Gramene" id="AET2Gv20413700.11">
    <property type="protein sequence ID" value="AET2Gv20413700.11"/>
    <property type="gene ID" value="AET2Gv20413700"/>
</dbReference>
<keyword evidence="4" id="KW-0547">Nucleotide-binding</keyword>
<sequence>ARRTRKPSSSPPERSGSQTWNFAVDIFFTLERSQPVKIHSTMAEGVVGMLILKLGSALAIEAIKVGTGKLCRQAKASSVVRLFGQIRDIKEELESMQSFLQEAERFKDTDNTTASFINKIRGLAFEIEDVVDEFTYKLEDKHGGFSVKIKRRFKRIRTWRRLSLKLRDIKLKLENVDRRKARYDMRGIAIEARNSDAHCRSTDQTSYFPIEENLVGIDESKNLLINWLTSDFQQENVISTVWGMGGVGKTTLVAHVYNTLKIDFDCAAWITVSKSYQVQDLLKQIIRELQKSDLKGELRVDIVDMEKRSLVEIIRDFLRGKKYLLVLDDVWGIDIWFKIRDAFPTNSTSRFVITSRIHDVALLATGNCMVELKPLEAHHSWELFCKEAFWKNENRICPEELQFLAQRFVDKCNGLPIAIACIGRLLSCKSQTHSEWEKLYKELEVQLTNNAILDVNIVLMVSLGDLPYILKNCFLHCIVFPEDYLIKRKRLIRHWVTAGFIRETEHKTMEEVAEGYLYELVNRSLLQVVERNESGRVRSCRMHDIIRLLALAKSNEERFCRVHDGSVSSSAENTRRLSIQSANIEQLTLSSEVQLRSIYVFDNGLTIDSLKSFLKSFKLLSTLDLQGSKIRRLPNEIFNMFNLRFLGLRDTEVEDIPKTVGRLQKLEVLDAYNAKLLSLPESVATLRKLRYLYVATDPKTNIKGVVAWTGIQVPNGIRHLTDLQALQLVEASSETLCHLGALTELRTLSITKVQREQCADLCNAIMNMTHLVSLAIMAINEKETLELEELCLPPTLSKLEIGGQLDRKRMPQIVSSFSGHENITLLALAFSKLDEDSFSCLLVLHGLRALWLDKAYEGKSLHFNAMAFPKLRLLSISDAPQLNDVVVEESALQSLVHLSLTDCPELKALPDGIEHLRTLEKLYLRGVSKDLTKKLQNKEKTNECNDYLKKINHVRRVTVYP</sequence>
<dbReference type="InterPro" id="IPR038005">
    <property type="entry name" value="RX-like_CC"/>
</dbReference>
<accession>A0A453B8H9</accession>
<dbReference type="PANTHER" id="PTHR23155:SF931">
    <property type="entry name" value="OS01G0547000 PROTEIN"/>
    <property type="match status" value="1"/>
</dbReference>
<dbReference type="GO" id="GO:0009626">
    <property type="term" value="P:plant-type hypersensitive response"/>
    <property type="evidence" value="ECO:0007669"/>
    <property type="project" value="UniProtKB-ARBA"/>
</dbReference>
<comment type="similarity">
    <text evidence="1">Belongs to the disease resistance NB-LRR family.</text>
</comment>
<organism evidence="11 12">
    <name type="scientific">Aegilops tauschii subsp. strangulata</name>
    <name type="common">Goatgrass</name>
    <dbReference type="NCBI Taxonomy" id="200361"/>
    <lineage>
        <taxon>Eukaryota</taxon>
        <taxon>Viridiplantae</taxon>
        <taxon>Streptophyta</taxon>
        <taxon>Embryophyta</taxon>
        <taxon>Tracheophyta</taxon>
        <taxon>Spermatophyta</taxon>
        <taxon>Magnoliopsida</taxon>
        <taxon>Liliopsida</taxon>
        <taxon>Poales</taxon>
        <taxon>Poaceae</taxon>
        <taxon>BOP clade</taxon>
        <taxon>Pooideae</taxon>
        <taxon>Triticodae</taxon>
        <taxon>Triticeae</taxon>
        <taxon>Triticinae</taxon>
        <taxon>Aegilops</taxon>
    </lineage>
</organism>
<reference evidence="11" key="5">
    <citation type="journal article" date="2021" name="G3 (Bethesda)">
        <title>Aegilops tauschii genome assembly Aet v5.0 features greater sequence contiguity and improved annotation.</title>
        <authorList>
            <person name="Wang L."/>
            <person name="Zhu T."/>
            <person name="Rodriguez J.C."/>
            <person name="Deal K.R."/>
            <person name="Dubcovsky J."/>
            <person name="McGuire P.E."/>
            <person name="Lux T."/>
            <person name="Spannagl M."/>
            <person name="Mayer K.F.X."/>
            <person name="Baldrich P."/>
            <person name="Meyers B.C."/>
            <person name="Huo N."/>
            <person name="Gu Y.Q."/>
            <person name="Zhou H."/>
            <person name="Devos K.M."/>
            <person name="Bennetzen J.L."/>
            <person name="Unver T."/>
            <person name="Budak H."/>
            <person name="Gulick P.J."/>
            <person name="Galiba G."/>
            <person name="Kalapos B."/>
            <person name="Nelson D.R."/>
            <person name="Li P."/>
            <person name="You F.M."/>
            <person name="Luo M.C."/>
            <person name="Dvorak J."/>
        </authorList>
    </citation>
    <scope>NUCLEOTIDE SEQUENCE [LARGE SCALE GENOMIC DNA]</scope>
    <source>
        <strain evidence="11">cv. AL8/78</strain>
    </source>
</reference>
<dbReference type="Pfam" id="PF18052">
    <property type="entry name" value="Rx_N"/>
    <property type="match status" value="1"/>
</dbReference>
<dbReference type="InterPro" id="IPR032675">
    <property type="entry name" value="LRR_dom_sf"/>
</dbReference>
<dbReference type="AlphaFoldDB" id="A0A453B8H9"/>
<dbReference type="GO" id="GO:0002758">
    <property type="term" value="P:innate immune response-activating signaling pathway"/>
    <property type="evidence" value="ECO:0007669"/>
    <property type="project" value="UniProtKB-ARBA"/>
</dbReference>
<proteinExistence type="inferred from homology"/>
<dbReference type="InterPro" id="IPR044974">
    <property type="entry name" value="Disease_R_plants"/>
</dbReference>
<feature type="domain" description="Disease resistance R13L4/SHOC-2-like LRR" evidence="10">
    <location>
        <begin position="594"/>
        <end position="933"/>
    </location>
</feature>
<dbReference type="Pfam" id="PF23559">
    <property type="entry name" value="WHD_DRP"/>
    <property type="match status" value="1"/>
</dbReference>
<keyword evidence="6" id="KW-0175">Coiled coil</keyword>
<keyword evidence="12" id="KW-1185">Reference proteome</keyword>
<dbReference type="Pfam" id="PF23598">
    <property type="entry name" value="LRR_14"/>
    <property type="match status" value="1"/>
</dbReference>
<evidence type="ECO:0000256" key="4">
    <source>
        <dbReference type="ARBA" id="ARBA00022741"/>
    </source>
</evidence>
<keyword evidence="5" id="KW-0611">Plant defense</keyword>
<evidence type="ECO:0000256" key="1">
    <source>
        <dbReference type="ARBA" id="ARBA00008894"/>
    </source>
</evidence>
<dbReference type="InterPro" id="IPR055414">
    <property type="entry name" value="LRR_R13L4/SHOC2-like"/>
</dbReference>
<name>A0A453B8H9_AEGTS</name>
<dbReference type="SUPFAM" id="SSF52540">
    <property type="entry name" value="P-loop containing nucleoside triphosphate hydrolases"/>
    <property type="match status" value="1"/>
</dbReference>
<dbReference type="FunFam" id="3.40.50.300:FF:001091">
    <property type="entry name" value="Probable disease resistance protein At1g61300"/>
    <property type="match status" value="1"/>
</dbReference>
<evidence type="ECO:0000313" key="11">
    <source>
        <dbReference type="EnsemblPlants" id="AET2Gv20413700.11"/>
    </source>
</evidence>
<reference evidence="12" key="2">
    <citation type="journal article" date="2017" name="Nat. Plants">
        <title>The Aegilops tauschii genome reveals multiple impacts of transposons.</title>
        <authorList>
            <person name="Zhao G."/>
            <person name="Zou C."/>
            <person name="Li K."/>
            <person name="Wang K."/>
            <person name="Li T."/>
            <person name="Gao L."/>
            <person name="Zhang X."/>
            <person name="Wang H."/>
            <person name="Yang Z."/>
            <person name="Liu X."/>
            <person name="Jiang W."/>
            <person name="Mao L."/>
            <person name="Kong X."/>
            <person name="Jiao Y."/>
            <person name="Jia J."/>
        </authorList>
    </citation>
    <scope>NUCLEOTIDE SEQUENCE [LARGE SCALE GENOMIC DNA]</scope>
    <source>
        <strain evidence="12">cv. AL8/78</strain>
    </source>
</reference>
<dbReference type="InterPro" id="IPR027417">
    <property type="entry name" value="P-loop_NTPase"/>
</dbReference>
<evidence type="ECO:0000259" key="10">
    <source>
        <dbReference type="Pfam" id="PF23598"/>
    </source>
</evidence>
<reference evidence="12" key="1">
    <citation type="journal article" date="2014" name="Science">
        <title>Ancient hybridizations among the ancestral genomes of bread wheat.</title>
        <authorList>
            <consortium name="International Wheat Genome Sequencing Consortium,"/>
            <person name="Marcussen T."/>
            <person name="Sandve S.R."/>
            <person name="Heier L."/>
            <person name="Spannagl M."/>
            <person name="Pfeifer M."/>
            <person name="Jakobsen K.S."/>
            <person name="Wulff B.B."/>
            <person name="Steuernagel B."/>
            <person name="Mayer K.F."/>
            <person name="Olsen O.A."/>
        </authorList>
    </citation>
    <scope>NUCLEOTIDE SEQUENCE [LARGE SCALE GENOMIC DNA]</scope>
    <source>
        <strain evidence="12">cv. AL8/78</strain>
    </source>
</reference>
<protein>
    <recommendedName>
        <fullName evidence="13">NB-ARC domain-containing protein</fullName>
    </recommendedName>
</protein>